<comment type="activity regulation">
    <text evidence="11">Activated by phosphorylation and inhibited by fructose 1,6-bisphosphate (FBP).</text>
</comment>
<feature type="binding site" evidence="11">
    <location>
        <position position="265"/>
    </location>
    <ligand>
        <name>ATP</name>
        <dbReference type="ChEBI" id="CHEBI:30616"/>
    </ligand>
</feature>
<name>A0A3E3DW94_9FIRM</name>
<feature type="binding site" evidence="11">
    <location>
        <position position="82"/>
    </location>
    <ligand>
        <name>glycerol</name>
        <dbReference type="ChEBI" id="CHEBI:17754"/>
    </ligand>
</feature>
<evidence type="ECO:0000256" key="3">
    <source>
        <dbReference type="ARBA" id="ARBA00022679"/>
    </source>
</evidence>
<dbReference type="PIRSF" id="PIRSF000538">
    <property type="entry name" value="GlpK"/>
    <property type="match status" value="1"/>
</dbReference>
<dbReference type="AlphaFoldDB" id="A0A3E3DW94"/>
<evidence type="ECO:0000256" key="7">
    <source>
        <dbReference type="ARBA" id="ARBA00022840"/>
    </source>
</evidence>
<evidence type="ECO:0000256" key="6">
    <source>
        <dbReference type="ARBA" id="ARBA00022798"/>
    </source>
</evidence>
<dbReference type="HAMAP" id="MF_00186">
    <property type="entry name" value="Glycerol_kin"/>
    <property type="match status" value="1"/>
</dbReference>
<feature type="binding site" evidence="11">
    <location>
        <position position="12"/>
    </location>
    <ligand>
        <name>sn-glycerol 3-phosphate</name>
        <dbReference type="ChEBI" id="CHEBI:57597"/>
    </ligand>
</feature>
<comment type="pathway">
    <text evidence="1 11">Polyol metabolism; glycerol degradation via glycerol kinase pathway; sn-glycerol 3-phosphate from glycerol: step 1/1.</text>
</comment>
<evidence type="ECO:0000256" key="2">
    <source>
        <dbReference type="ARBA" id="ARBA00009156"/>
    </source>
</evidence>
<feature type="domain" description="Carbohydrate kinase FGGY C-terminal" evidence="14">
    <location>
        <begin position="260"/>
        <end position="448"/>
    </location>
</feature>
<dbReference type="Pfam" id="PF00370">
    <property type="entry name" value="FGGY_N"/>
    <property type="match status" value="1"/>
</dbReference>
<gene>
    <name evidence="11 15" type="primary">glpK</name>
    <name evidence="15" type="ORF">DW687_09285</name>
</gene>
<dbReference type="FunFam" id="3.30.420.40:FF:000007">
    <property type="entry name" value="Glycerol kinase"/>
    <property type="match status" value="1"/>
</dbReference>
<comment type="subunit">
    <text evidence="10 11">Homotetramer and homodimer (in equilibrium).</text>
</comment>
<dbReference type="Gene3D" id="3.30.420.40">
    <property type="match status" value="2"/>
</dbReference>
<comment type="similarity">
    <text evidence="2 11 12">Belongs to the FGGY kinase family.</text>
</comment>
<dbReference type="InterPro" id="IPR000577">
    <property type="entry name" value="Carb_kinase_FGGY"/>
</dbReference>
<dbReference type="GO" id="GO:0005829">
    <property type="term" value="C:cytosol"/>
    <property type="evidence" value="ECO:0007669"/>
    <property type="project" value="TreeGrafter"/>
</dbReference>
<feature type="binding site" evidence="11">
    <location>
        <position position="12"/>
    </location>
    <ligand>
        <name>ATP</name>
        <dbReference type="ChEBI" id="CHEBI:30616"/>
    </ligand>
</feature>
<dbReference type="RefSeq" id="WP_117532545.1">
    <property type="nucleotide sequence ID" value="NZ_QUSM01000005.1"/>
</dbReference>
<feature type="binding site" evidence="11">
    <location>
        <position position="13"/>
    </location>
    <ligand>
        <name>ATP</name>
        <dbReference type="ChEBI" id="CHEBI:30616"/>
    </ligand>
</feature>
<dbReference type="CDD" id="cd07786">
    <property type="entry name" value="FGGY_EcGK_like"/>
    <property type="match status" value="1"/>
</dbReference>
<dbReference type="Pfam" id="PF02782">
    <property type="entry name" value="FGGY_C"/>
    <property type="match status" value="1"/>
</dbReference>
<feature type="binding site" evidence="11">
    <location>
        <position position="243"/>
    </location>
    <ligand>
        <name>glycerol</name>
        <dbReference type="ChEBI" id="CHEBI:17754"/>
    </ligand>
</feature>
<feature type="binding site" evidence="11">
    <location>
        <position position="14"/>
    </location>
    <ligand>
        <name>ATP</name>
        <dbReference type="ChEBI" id="CHEBI:30616"/>
    </ligand>
</feature>
<feature type="binding site" evidence="11">
    <location>
        <position position="83"/>
    </location>
    <ligand>
        <name>sn-glycerol 3-phosphate</name>
        <dbReference type="ChEBI" id="CHEBI:57597"/>
    </ligand>
</feature>
<evidence type="ECO:0000256" key="1">
    <source>
        <dbReference type="ARBA" id="ARBA00005190"/>
    </source>
</evidence>
<evidence type="ECO:0000256" key="10">
    <source>
        <dbReference type="ARBA" id="ARBA00063665"/>
    </source>
</evidence>
<feature type="binding site" evidence="11">
    <location>
        <position position="16"/>
    </location>
    <ligand>
        <name>ADP</name>
        <dbReference type="ChEBI" id="CHEBI:456216"/>
    </ligand>
</feature>
<dbReference type="NCBIfam" id="NF000756">
    <property type="entry name" value="PRK00047.1"/>
    <property type="match status" value="1"/>
</dbReference>
<dbReference type="InterPro" id="IPR018485">
    <property type="entry name" value="FGGY_C"/>
</dbReference>
<evidence type="ECO:0000256" key="5">
    <source>
        <dbReference type="ARBA" id="ARBA00022777"/>
    </source>
</evidence>
<dbReference type="PROSITE" id="PS00445">
    <property type="entry name" value="FGGY_KINASES_2"/>
    <property type="match status" value="1"/>
</dbReference>
<comment type="catalytic activity">
    <reaction evidence="8 11">
        <text>glycerol + ATP = sn-glycerol 3-phosphate + ADP + H(+)</text>
        <dbReference type="Rhea" id="RHEA:21644"/>
        <dbReference type="ChEBI" id="CHEBI:15378"/>
        <dbReference type="ChEBI" id="CHEBI:17754"/>
        <dbReference type="ChEBI" id="CHEBI:30616"/>
        <dbReference type="ChEBI" id="CHEBI:57597"/>
        <dbReference type="ChEBI" id="CHEBI:456216"/>
        <dbReference type="EC" id="2.7.1.30"/>
    </reaction>
</comment>
<dbReference type="Proteomes" id="UP000261212">
    <property type="component" value="Unassembled WGS sequence"/>
</dbReference>
<feature type="binding site" evidence="11">
    <location>
        <position position="409"/>
    </location>
    <ligand>
        <name>ADP</name>
        <dbReference type="ChEBI" id="CHEBI:456216"/>
    </ligand>
</feature>
<feature type="binding site" evidence="11">
    <location>
        <position position="409"/>
    </location>
    <ligand>
        <name>ATP</name>
        <dbReference type="ChEBI" id="CHEBI:30616"/>
    </ligand>
</feature>
<feature type="binding site" evidence="11">
    <location>
        <position position="134"/>
    </location>
    <ligand>
        <name>glycerol</name>
        <dbReference type="ChEBI" id="CHEBI:17754"/>
    </ligand>
</feature>
<feature type="binding site" evidence="11">
    <location>
        <position position="308"/>
    </location>
    <ligand>
        <name>ADP</name>
        <dbReference type="ChEBI" id="CHEBI:456216"/>
    </ligand>
</feature>
<feature type="binding site" evidence="11">
    <location>
        <position position="413"/>
    </location>
    <ligand>
        <name>ADP</name>
        <dbReference type="ChEBI" id="CHEBI:456216"/>
    </ligand>
</feature>
<feature type="binding site" evidence="11">
    <location>
        <position position="243"/>
    </location>
    <ligand>
        <name>sn-glycerol 3-phosphate</name>
        <dbReference type="ChEBI" id="CHEBI:57597"/>
    </ligand>
</feature>
<dbReference type="InterPro" id="IPR018483">
    <property type="entry name" value="Carb_kinase_FGGY_CS"/>
</dbReference>
<comment type="function">
    <text evidence="9 11">Key enzyme in the regulation of glycerol uptake and metabolism. Catalyzes the phosphorylation of glycerol to yield sn-glycerol 3-phosphate.</text>
</comment>
<dbReference type="PROSITE" id="PS00933">
    <property type="entry name" value="FGGY_KINASES_1"/>
    <property type="match status" value="1"/>
</dbReference>
<proteinExistence type="inferred from homology"/>
<sequence>MKKYILAIDSGTTSCRTILFDDEANIVSVEQREFKQIYPKAGYVEHDAMEIWMTQLFTIKQCVQKSGVDVKDIKGVGITNQRETTVVWDKDTGYPIYNAIVWQCRRTADICEDLKDKGFSEYIMNATGLEIDAYFSGTKIKWILDNVEGAREKAEDGKLLFGTIDTWLIYNLTKGKYHVSDYTNASRTMLYNIKELKWDEKILEALDIPKSMLPTVVDSSGIIGNMDKEIIGEEIPIAGVAGDQQSALFGQGCYEVGEAKNTYGTGLFLLMNTGEEPIKSKNGLLTTIAYGIDGKVNYALEGSVFIGGAVVQWLRDELGLIQTAKETYDIAMSVEDTNGVYIVPAFTGMGAPYWDMYAKGIITGLTRGAKKAHIVRAALESIAYQTRDLLDAIIEDSNVPLKELMVDGGACENDFIMQFQANMLNCPVNKPNCIESTALGAAFLAGLATGVWKDKDELKKVRTTKKIFTNEIIDEKREELYSGWKKSVDICLTKKEEAFV</sequence>
<accession>A0A3E3DW94</accession>
<keyword evidence="4 11" id="KW-0547">Nucleotide-binding</keyword>
<feature type="binding site" evidence="11">
    <location>
        <position position="244"/>
    </location>
    <ligand>
        <name>glycerol</name>
        <dbReference type="ChEBI" id="CHEBI:17754"/>
    </ligand>
</feature>
<dbReference type="EMBL" id="QUSM01000005">
    <property type="protein sequence ID" value="RGD73542.1"/>
    <property type="molecule type" value="Genomic_DNA"/>
</dbReference>
<dbReference type="UniPathway" id="UPA00618">
    <property type="reaction ID" value="UER00672"/>
</dbReference>
<comment type="caution">
    <text evidence="15">The sequence shown here is derived from an EMBL/GenBank/DDBJ whole genome shotgun (WGS) entry which is preliminary data.</text>
</comment>
<evidence type="ECO:0000256" key="11">
    <source>
        <dbReference type="HAMAP-Rule" id="MF_00186"/>
    </source>
</evidence>
<dbReference type="SUPFAM" id="SSF53067">
    <property type="entry name" value="Actin-like ATPase domain"/>
    <property type="match status" value="2"/>
</dbReference>
<feature type="binding site" evidence="11">
    <location>
        <position position="83"/>
    </location>
    <ligand>
        <name>glycerol</name>
        <dbReference type="ChEBI" id="CHEBI:17754"/>
    </ligand>
</feature>
<feature type="binding site" evidence="11">
    <location>
        <position position="312"/>
    </location>
    <ligand>
        <name>ATP</name>
        <dbReference type="ChEBI" id="CHEBI:30616"/>
    </ligand>
</feature>
<organism evidence="15 16">
    <name type="scientific">Anaerofustis stercorihominis</name>
    <dbReference type="NCBI Taxonomy" id="214853"/>
    <lineage>
        <taxon>Bacteria</taxon>
        <taxon>Bacillati</taxon>
        <taxon>Bacillota</taxon>
        <taxon>Clostridia</taxon>
        <taxon>Eubacteriales</taxon>
        <taxon>Eubacteriaceae</taxon>
        <taxon>Anaerofustis</taxon>
    </lineage>
</organism>
<feature type="binding site" evidence="11">
    <location>
        <position position="265"/>
    </location>
    <ligand>
        <name>ADP</name>
        <dbReference type="ChEBI" id="CHEBI:456216"/>
    </ligand>
</feature>
<evidence type="ECO:0000313" key="15">
    <source>
        <dbReference type="EMBL" id="RGD73542.1"/>
    </source>
</evidence>
<dbReference type="GO" id="GO:0005524">
    <property type="term" value="F:ATP binding"/>
    <property type="evidence" value="ECO:0007669"/>
    <property type="project" value="UniProtKB-UniRule"/>
</dbReference>
<dbReference type="FunFam" id="3.30.420.40:FF:000008">
    <property type="entry name" value="Glycerol kinase"/>
    <property type="match status" value="1"/>
</dbReference>
<dbReference type="GO" id="GO:0004370">
    <property type="term" value="F:glycerol kinase activity"/>
    <property type="evidence" value="ECO:0007669"/>
    <property type="project" value="UniProtKB-UniRule"/>
</dbReference>
<evidence type="ECO:0000256" key="8">
    <source>
        <dbReference type="ARBA" id="ARBA00052101"/>
    </source>
</evidence>
<dbReference type="EC" id="2.7.1.30" evidence="11"/>
<evidence type="ECO:0000256" key="9">
    <source>
        <dbReference type="ARBA" id="ARBA00054633"/>
    </source>
</evidence>
<dbReference type="PANTHER" id="PTHR10196">
    <property type="entry name" value="SUGAR KINASE"/>
    <property type="match status" value="1"/>
</dbReference>
<dbReference type="InterPro" id="IPR043129">
    <property type="entry name" value="ATPase_NBD"/>
</dbReference>
<feature type="binding site" evidence="11">
    <location>
        <position position="308"/>
    </location>
    <ligand>
        <name>ATP</name>
        <dbReference type="ChEBI" id="CHEBI:30616"/>
    </ligand>
</feature>
<dbReference type="GO" id="GO:0006072">
    <property type="term" value="P:glycerol-3-phosphate metabolic process"/>
    <property type="evidence" value="ECO:0007669"/>
    <property type="project" value="InterPro"/>
</dbReference>
<dbReference type="InterPro" id="IPR018484">
    <property type="entry name" value="FGGY_N"/>
</dbReference>
<feature type="binding site" evidence="11">
    <location>
        <position position="134"/>
    </location>
    <ligand>
        <name>sn-glycerol 3-phosphate</name>
        <dbReference type="ChEBI" id="CHEBI:57597"/>
    </ligand>
</feature>
<keyword evidence="7 11" id="KW-0067">ATP-binding</keyword>
<evidence type="ECO:0000313" key="16">
    <source>
        <dbReference type="Proteomes" id="UP000261212"/>
    </source>
</evidence>
<dbReference type="InterPro" id="IPR005999">
    <property type="entry name" value="Glycerol_kin"/>
</dbReference>
<feature type="domain" description="Carbohydrate kinase FGGY N-terminal" evidence="13">
    <location>
        <begin position="4"/>
        <end position="250"/>
    </location>
</feature>
<dbReference type="PANTHER" id="PTHR10196:SF69">
    <property type="entry name" value="GLYCEROL KINASE"/>
    <property type="match status" value="1"/>
</dbReference>
<feature type="binding site" evidence="11">
    <location>
        <position position="12"/>
    </location>
    <ligand>
        <name>ADP</name>
        <dbReference type="ChEBI" id="CHEBI:456216"/>
    </ligand>
</feature>
<evidence type="ECO:0000256" key="12">
    <source>
        <dbReference type="RuleBase" id="RU003733"/>
    </source>
</evidence>
<reference evidence="15 16" key="1">
    <citation type="submission" date="2018-08" db="EMBL/GenBank/DDBJ databases">
        <title>A genome reference for cultivated species of the human gut microbiota.</title>
        <authorList>
            <person name="Zou Y."/>
            <person name="Xue W."/>
            <person name="Luo G."/>
        </authorList>
    </citation>
    <scope>NUCLEOTIDE SEQUENCE [LARGE SCALE GENOMIC DNA]</scope>
    <source>
        <strain evidence="15 16">AM25-6</strain>
    </source>
</reference>
<dbReference type="NCBIfam" id="TIGR01311">
    <property type="entry name" value="glycerol_kin"/>
    <property type="match status" value="1"/>
</dbReference>
<evidence type="ECO:0000259" key="14">
    <source>
        <dbReference type="Pfam" id="PF02782"/>
    </source>
</evidence>
<evidence type="ECO:0000259" key="13">
    <source>
        <dbReference type="Pfam" id="PF00370"/>
    </source>
</evidence>
<evidence type="ECO:0000256" key="4">
    <source>
        <dbReference type="ARBA" id="ARBA00022741"/>
    </source>
</evidence>
<feature type="binding site" evidence="11">
    <location>
        <position position="82"/>
    </location>
    <ligand>
        <name>sn-glycerol 3-phosphate</name>
        <dbReference type="ChEBI" id="CHEBI:57597"/>
    </ligand>
</feature>
<keyword evidence="6 11" id="KW-0319">Glycerol metabolism</keyword>
<protein>
    <recommendedName>
        <fullName evidence="11">Glycerol kinase</fullName>
        <ecNumber evidence="11">2.7.1.30</ecNumber>
    </recommendedName>
    <alternativeName>
        <fullName evidence="11">ATP:glycerol 3-phosphotransferase</fullName>
    </alternativeName>
    <alternativeName>
        <fullName evidence="11">Glycerokinase</fullName>
        <shortName evidence="11">GK</shortName>
    </alternativeName>
</protein>
<keyword evidence="3 11" id="KW-0808">Transferase</keyword>
<dbReference type="GO" id="GO:0019563">
    <property type="term" value="P:glycerol catabolic process"/>
    <property type="evidence" value="ECO:0007669"/>
    <property type="project" value="UniProtKB-UniRule"/>
</dbReference>
<keyword evidence="5 11" id="KW-0418">Kinase</keyword>